<dbReference type="RefSeq" id="WP_350349958.1">
    <property type="nucleotide sequence ID" value="NZ_CP158374.1"/>
</dbReference>
<sequence>MPAMLPAPADSARRLAAVLPSAIASLGARQGEPAGPLGLQPARSAVVVLVDGLGAANLAGRRGHARTLSAAFGRRDVLRTTFPSTTAAAIASFATGADPGEHGLVGYRTLVPERDRLANQLNGWEAGVLPTDWQRRATLFEQAREAGYEPSTVGAARYADSGYTRAVLRGADYHAAASIEDRFAVARELVDSVDGALVYLYVPELDQLAHAHGWESERWIAALERLDGAVGALTARMPRGAGLLVTADHGVVDVPARRHVFIDRAPELLEGVRHVGGEPRCLALYLEPGLEASDRAAVAERWRAAEGERAWVLTRDEAIQAGLFGTVDDEVRPRIADVLVAARAGIAYYDARESDRSAETMVGQHGSLTDEESRVPLLRFGAYQRN</sequence>
<dbReference type="InterPro" id="IPR017850">
    <property type="entry name" value="Alkaline_phosphatase_core_sf"/>
</dbReference>
<evidence type="ECO:0000313" key="1">
    <source>
        <dbReference type="EMBL" id="XBX83957.1"/>
    </source>
</evidence>
<dbReference type="PANTHER" id="PTHR10151">
    <property type="entry name" value="ECTONUCLEOTIDE PYROPHOSPHATASE/PHOSPHODIESTERASE"/>
    <property type="match status" value="1"/>
</dbReference>
<dbReference type="Gene3D" id="3.40.720.10">
    <property type="entry name" value="Alkaline Phosphatase, subunit A"/>
    <property type="match status" value="1"/>
</dbReference>
<name>A0AAU7WBG0_9MICO</name>
<reference evidence="1" key="1">
    <citation type="submission" date="2024-05" db="EMBL/GenBank/DDBJ databases">
        <authorList>
            <person name="Yu L."/>
        </authorList>
    </citation>
    <scope>NUCLEOTIDE SEQUENCE</scope>
    <source>
        <strain evidence="1">G08B096</strain>
    </source>
</reference>
<dbReference type="AlphaFoldDB" id="A0AAU7WBG0"/>
<dbReference type="InterPro" id="IPR002591">
    <property type="entry name" value="Phosphodiest/P_Trfase"/>
</dbReference>
<gene>
    <name evidence="1" type="ORF">ABIQ69_08685</name>
</gene>
<proteinExistence type="predicted"/>
<organism evidence="1">
    <name type="scientific">Agromyces sp. G08B096</name>
    <dbReference type="NCBI Taxonomy" id="3156399"/>
    <lineage>
        <taxon>Bacteria</taxon>
        <taxon>Bacillati</taxon>
        <taxon>Actinomycetota</taxon>
        <taxon>Actinomycetes</taxon>
        <taxon>Micrococcales</taxon>
        <taxon>Microbacteriaceae</taxon>
        <taxon>Agromyces</taxon>
    </lineage>
</organism>
<dbReference type="GO" id="GO:0016787">
    <property type="term" value="F:hydrolase activity"/>
    <property type="evidence" value="ECO:0007669"/>
    <property type="project" value="UniProtKB-ARBA"/>
</dbReference>
<protein>
    <submittedName>
        <fullName evidence="1">Nucleotide pyrophosphatase/phosphodiesterase family protein</fullName>
    </submittedName>
</protein>
<dbReference type="PANTHER" id="PTHR10151:SF120">
    <property type="entry name" value="BIS(5'-ADENOSYL)-TRIPHOSPHATASE"/>
    <property type="match status" value="1"/>
</dbReference>
<dbReference type="SUPFAM" id="SSF53649">
    <property type="entry name" value="Alkaline phosphatase-like"/>
    <property type="match status" value="1"/>
</dbReference>
<dbReference type="Pfam" id="PF01663">
    <property type="entry name" value="Phosphodiest"/>
    <property type="match status" value="1"/>
</dbReference>
<accession>A0AAU7WBG0</accession>
<dbReference type="EMBL" id="CP158374">
    <property type="protein sequence ID" value="XBX83957.1"/>
    <property type="molecule type" value="Genomic_DNA"/>
</dbReference>